<evidence type="ECO:0000256" key="1">
    <source>
        <dbReference type="SAM" id="MobiDB-lite"/>
    </source>
</evidence>
<feature type="compositionally biased region" description="Basic and acidic residues" evidence="1">
    <location>
        <begin position="72"/>
        <end position="85"/>
    </location>
</feature>
<accession>A0A183GME5</accession>
<sequence>MDAIRLRPYVQCACAPTAIRATWNIAGGLSNNYAPVAVDGLRDRWVSRGARCTDGHLKDSPPTQPVHLYGGHTRDGWGMQEEHRNNSARTLNNSQSIPRFHRRNGGADPTPPGRKNAVWHVNSLSWDPNLWNSQRNGYPRHRPSAARCTRKWNKKQRGAAPSRVIKECTTSIRPGHPAAHHFRLSRCGCAAAGA</sequence>
<dbReference type="EMBL" id="UZAH01035569">
    <property type="protein sequence ID" value="VDP41492.1"/>
    <property type="molecule type" value="Genomic_DNA"/>
</dbReference>
<feature type="compositionally biased region" description="Polar residues" evidence="1">
    <location>
        <begin position="87"/>
        <end position="97"/>
    </location>
</feature>
<dbReference type="WBParaSite" id="HPBE_0002386501-mRNA-1">
    <property type="protein sequence ID" value="HPBE_0002386501-mRNA-1"/>
    <property type="gene ID" value="HPBE_0002386501"/>
</dbReference>
<name>A0A183GME5_HELPZ</name>
<evidence type="ECO:0000313" key="2">
    <source>
        <dbReference type="EMBL" id="VDP41492.1"/>
    </source>
</evidence>
<protein>
    <submittedName>
        <fullName evidence="4">Secreted protein</fullName>
    </submittedName>
</protein>
<dbReference type="Proteomes" id="UP000050761">
    <property type="component" value="Unassembled WGS sequence"/>
</dbReference>
<feature type="region of interest" description="Disordered" evidence="1">
    <location>
        <begin position="53"/>
        <end position="115"/>
    </location>
</feature>
<keyword evidence="3" id="KW-1185">Reference proteome</keyword>
<organism evidence="3 4">
    <name type="scientific">Heligmosomoides polygyrus</name>
    <name type="common">Parasitic roundworm</name>
    <dbReference type="NCBI Taxonomy" id="6339"/>
    <lineage>
        <taxon>Eukaryota</taxon>
        <taxon>Metazoa</taxon>
        <taxon>Ecdysozoa</taxon>
        <taxon>Nematoda</taxon>
        <taxon>Chromadorea</taxon>
        <taxon>Rhabditida</taxon>
        <taxon>Rhabditina</taxon>
        <taxon>Rhabditomorpha</taxon>
        <taxon>Strongyloidea</taxon>
        <taxon>Heligmosomidae</taxon>
        <taxon>Heligmosomoides</taxon>
    </lineage>
</organism>
<reference evidence="2 3" key="1">
    <citation type="submission" date="2018-11" db="EMBL/GenBank/DDBJ databases">
        <authorList>
            <consortium name="Pathogen Informatics"/>
        </authorList>
    </citation>
    <scope>NUCLEOTIDE SEQUENCE [LARGE SCALE GENOMIC DNA]</scope>
</reference>
<evidence type="ECO:0000313" key="3">
    <source>
        <dbReference type="Proteomes" id="UP000050761"/>
    </source>
</evidence>
<reference evidence="4" key="2">
    <citation type="submission" date="2019-09" db="UniProtKB">
        <authorList>
            <consortium name="WormBaseParasite"/>
        </authorList>
    </citation>
    <scope>IDENTIFICATION</scope>
</reference>
<dbReference type="AlphaFoldDB" id="A0A183GME5"/>
<proteinExistence type="predicted"/>
<accession>A0A3P8CRK3</accession>
<gene>
    <name evidence="2" type="ORF">HPBE_LOCUS23864</name>
</gene>
<evidence type="ECO:0000313" key="4">
    <source>
        <dbReference type="WBParaSite" id="HPBE_0002386501-mRNA-1"/>
    </source>
</evidence>